<dbReference type="EMBL" id="LXQA010168473">
    <property type="protein sequence ID" value="MCI28855.1"/>
    <property type="molecule type" value="Genomic_DNA"/>
</dbReference>
<evidence type="ECO:0000313" key="3">
    <source>
        <dbReference type="Proteomes" id="UP000265520"/>
    </source>
</evidence>
<evidence type="ECO:0000313" key="2">
    <source>
        <dbReference type="EMBL" id="MCI28855.1"/>
    </source>
</evidence>
<feature type="compositionally biased region" description="Low complexity" evidence="1">
    <location>
        <begin position="26"/>
        <end position="39"/>
    </location>
</feature>
<sequence length="39" mass="3786">VPLTASTKSRTGSQFSVPPVGASPLTPVTSTVAAPTSTS</sequence>
<proteinExistence type="predicted"/>
<evidence type="ECO:0000256" key="1">
    <source>
        <dbReference type="SAM" id="MobiDB-lite"/>
    </source>
</evidence>
<feature type="non-terminal residue" evidence="2">
    <location>
        <position position="1"/>
    </location>
</feature>
<comment type="caution">
    <text evidence="2">The sequence shown here is derived from an EMBL/GenBank/DDBJ whole genome shotgun (WGS) entry which is preliminary data.</text>
</comment>
<accession>A0A392QZY4</accession>
<name>A0A392QZY4_9FABA</name>
<keyword evidence="3" id="KW-1185">Reference proteome</keyword>
<protein>
    <submittedName>
        <fullName evidence="2">Uncharacterized protein</fullName>
    </submittedName>
</protein>
<dbReference type="AlphaFoldDB" id="A0A392QZY4"/>
<feature type="compositionally biased region" description="Polar residues" evidence="1">
    <location>
        <begin position="1"/>
        <end position="16"/>
    </location>
</feature>
<dbReference type="Proteomes" id="UP000265520">
    <property type="component" value="Unassembled WGS sequence"/>
</dbReference>
<reference evidence="2 3" key="1">
    <citation type="journal article" date="2018" name="Front. Plant Sci.">
        <title>Red Clover (Trifolium pratense) and Zigzag Clover (T. medium) - A Picture of Genomic Similarities and Differences.</title>
        <authorList>
            <person name="Dluhosova J."/>
            <person name="Istvanek J."/>
            <person name="Nedelnik J."/>
            <person name="Repkova J."/>
        </authorList>
    </citation>
    <scope>NUCLEOTIDE SEQUENCE [LARGE SCALE GENOMIC DNA]</scope>
    <source>
        <strain evidence="3">cv. 10/8</strain>
        <tissue evidence="2">Leaf</tissue>
    </source>
</reference>
<organism evidence="2 3">
    <name type="scientific">Trifolium medium</name>
    <dbReference type="NCBI Taxonomy" id="97028"/>
    <lineage>
        <taxon>Eukaryota</taxon>
        <taxon>Viridiplantae</taxon>
        <taxon>Streptophyta</taxon>
        <taxon>Embryophyta</taxon>
        <taxon>Tracheophyta</taxon>
        <taxon>Spermatophyta</taxon>
        <taxon>Magnoliopsida</taxon>
        <taxon>eudicotyledons</taxon>
        <taxon>Gunneridae</taxon>
        <taxon>Pentapetalae</taxon>
        <taxon>rosids</taxon>
        <taxon>fabids</taxon>
        <taxon>Fabales</taxon>
        <taxon>Fabaceae</taxon>
        <taxon>Papilionoideae</taxon>
        <taxon>50 kb inversion clade</taxon>
        <taxon>NPAAA clade</taxon>
        <taxon>Hologalegina</taxon>
        <taxon>IRL clade</taxon>
        <taxon>Trifolieae</taxon>
        <taxon>Trifolium</taxon>
    </lineage>
</organism>
<feature type="region of interest" description="Disordered" evidence="1">
    <location>
        <begin position="1"/>
        <end position="39"/>
    </location>
</feature>